<evidence type="ECO:0000313" key="3">
    <source>
        <dbReference type="Proteomes" id="UP000002169"/>
    </source>
</evidence>
<keyword evidence="1" id="KW-1133">Transmembrane helix</keyword>
<reference evidence="3" key="1">
    <citation type="submission" date="2008-02" db="EMBL/GenBank/DDBJ databases">
        <title>Complete sequence of chromosome 1 of Burkholderia cenocepacia MC0-3.</title>
        <authorList>
            <person name="Copeland A."/>
            <person name="Lucas S."/>
            <person name="Lapidus A."/>
            <person name="Barry K."/>
            <person name="Bruce D."/>
            <person name="Goodwin L."/>
            <person name="Glavina del Rio T."/>
            <person name="Dalin E."/>
            <person name="Tice H."/>
            <person name="Pitluck S."/>
            <person name="Chain P."/>
            <person name="Malfatti S."/>
            <person name="Shin M."/>
            <person name="Vergez L."/>
            <person name="Schmutz J."/>
            <person name="Larimer F."/>
            <person name="Land M."/>
            <person name="Hauser L."/>
            <person name="Kyrpides N."/>
            <person name="Mikhailova N."/>
            <person name="Tiedje J."/>
            <person name="Richardson P."/>
        </authorList>
    </citation>
    <scope>NUCLEOTIDE SEQUENCE [LARGE SCALE GENOMIC DNA]</scope>
    <source>
        <strain evidence="3">MC0-3</strain>
    </source>
</reference>
<dbReference type="KEGG" id="bcm:Bcenmc03_2203"/>
<proteinExistence type="predicted"/>
<evidence type="ECO:0000256" key="1">
    <source>
        <dbReference type="SAM" id="Phobius"/>
    </source>
</evidence>
<dbReference type="NCBIfam" id="NF041560">
    <property type="entry name" value="T6SS_Burk_ExIF"/>
    <property type="match status" value="1"/>
</dbReference>
<dbReference type="AlphaFoldDB" id="B1JV64"/>
<sequence length="239" mass="26465">MQNQTGQATLLRGRMQNLRRTKTTRDFMRTEADKVATGVGAVGIGLSGMTGLATGIAISAGSSNEEVDKVSFEVGDTHIEGWLWRCPFRENDEVEVVAEPTATGATCFAVRRVDDGLIAVYPHCTSGRQAYIRKSTRICLTVLALWAAGMAYAFFVAGPEQSMFDKFFYTGISVLFVALLLSFFAISAYRKDRSFIAISERMFETFGWADPAAIDLKRTSKGKRRDDDGPSYGLRIFRY</sequence>
<dbReference type="RefSeq" id="WP_012328863.1">
    <property type="nucleotide sequence ID" value="NC_010508.1"/>
</dbReference>
<organism evidence="2 3">
    <name type="scientific">Burkholderia orbicola (strain MC0-3)</name>
    <dbReference type="NCBI Taxonomy" id="406425"/>
    <lineage>
        <taxon>Bacteria</taxon>
        <taxon>Pseudomonadati</taxon>
        <taxon>Pseudomonadota</taxon>
        <taxon>Betaproteobacteria</taxon>
        <taxon>Burkholderiales</taxon>
        <taxon>Burkholderiaceae</taxon>
        <taxon>Burkholderia</taxon>
        <taxon>Burkholderia cepacia complex</taxon>
        <taxon>Burkholderia orbicola</taxon>
    </lineage>
</organism>
<evidence type="ECO:0000313" key="2">
    <source>
        <dbReference type="EMBL" id="ACA91364.1"/>
    </source>
</evidence>
<name>B1JV64_BURO0</name>
<dbReference type="InterPro" id="IPR048130">
    <property type="entry name" value="T6SS_ExIF-like"/>
</dbReference>
<dbReference type="HOGENOM" id="CLU_099759_0_0_4"/>
<accession>B1JV64</accession>
<feature type="transmembrane region" description="Helical" evidence="1">
    <location>
        <begin position="138"/>
        <end position="155"/>
    </location>
</feature>
<keyword evidence="1" id="KW-0472">Membrane</keyword>
<feature type="transmembrane region" description="Helical" evidence="1">
    <location>
        <begin position="167"/>
        <end position="189"/>
    </location>
</feature>
<protein>
    <submittedName>
        <fullName evidence="2">Uncharacterized protein</fullName>
    </submittedName>
</protein>
<keyword evidence="1" id="KW-0812">Transmembrane</keyword>
<dbReference type="EMBL" id="CP000958">
    <property type="protein sequence ID" value="ACA91364.1"/>
    <property type="molecule type" value="Genomic_DNA"/>
</dbReference>
<dbReference type="Proteomes" id="UP000002169">
    <property type="component" value="Chromosome 1"/>
</dbReference>
<gene>
    <name evidence="2" type="ordered locus">Bcenmc03_2203</name>
</gene>